<evidence type="ECO:0000256" key="1">
    <source>
        <dbReference type="SAM" id="Coils"/>
    </source>
</evidence>
<dbReference type="EMBL" id="QQAZ01000016">
    <property type="protein sequence ID" value="RDI44635.1"/>
    <property type="molecule type" value="Genomic_DNA"/>
</dbReference>
<evidence type="ECO:0000313" key="4">
    <source>
        <dbReference type="EMBL" id="RDI44635.1"/>
    </source>
</evidence>
<evidence type="ECO:0000313" key="5">
    <source>
        <dbReference type="Proteomes" id="UP000255355"/>
    </source>
</evidence>
<reference evidence="4 5" key="1">
    <citation type="submission" date="2018-07" db="EMBL/GenBank/DDBJ databases">
        <title>Genomic Encyclopedia of Type Strains, Phase IV (KMG-IV): sequencing the most valuable type-strain genomes for metagenomic binning, comparative biology and taxonomic classification.</title>
        <authorList>
            <person name="Goeker M."/>
        </authorList>
    </citation>
    <scope>NUCLEOTIDE SEQUENCE [LARGE SCALE GENOMIC DNA]</scope>
    <source>
        <strain evidence="4 5">DSM 44952</strain>
    </source>
</reference>
<sequence length="358" mass="39562">MITLGSRLDNETRHEYVKGPDSCGNLEGAGRIGPAGCSGRGSGRVSTKELKEVERGHAPVLSPPESANLPVVEPNPRGHQAGERCREAGCGNCHWDVQRLKYWLRGRLLASGADDADVDKPLGAQTPSLLWRRGNRLCAIEVRSEPVSLSHAQERTARLRAVGCDEVLWLCPPGFWVAQLPALGVDDFAPQVCDYRVVAGLVAAGPSGVVVPREKPWAVREFIEDWVAGALAWGYRDESTGGWATVTDWEQHTRAQALVIAQQRQELVNQRTALALARKATRDKAKQVHKLLHRLERAEETADQLDATRRRLVDHNRVDATLRVTIAKQREALLHWQLITCFAMLVIVTFIAAGLMLR</sequence>
<proteinExistence type="predicted"/>
<comment type="caution">
    <text evidence="4">The sequence shown here is derived from an EMBL/GenBank/DDBJ whole genome shotgun (WGS) entry which is preliminary data.</text>
</comment>
<dbReference type="AlphaFoldDB" id="A0A370GLP0"/>
<feature type="compositionally biased region" description="Basic and acidic residues" evidence="2">
    <location>
        <begin position="8"/>
        <end position="18"/>
    </location>
</feature>
<feature type="transmembrane region" description="Helical" evidence="3">
    <location>
        <begin position="333"/>
        <end position="357"/>
    </location>
</feature>
<feature type="coiled-coil region" evidence="1">
    <location>
        <begin position="288"/>
        <end position="315"/>
    </location>
</feature>
<evidence type="ECO:0000256" key="2">
    <source>
        <dbReference type="SAM" id="MobiDB-lite"/>
    </source>
</evidence>
<organism evidence="4 5">
    <name type="scientific">Nocardia mexicana</name>
    <dbReference type="NCBI Taxonomy" id="279262"/>
    <lineage>
        <taxon>Bacteria</taxon>
        <taxon>Bacillati</taxon>
        <taxon>Actinomycetota</taxon>
        <taxon>Actinomycetes</taxon>
        <taxon>Mycobacteriales</taxon>
        <taxon>Nocardiaceae</taxon>
        <taxon>Nocardia</taxon>
    </lineage>
</organism>
<keyword evidence="3" id="KW-0812">Transmembrane</keyword>
<keyword evidence="3" id="KW-1133">Transmembrane helix</keyword>
<accession>A0A370GLP0</accession>
<dbReference type="STRING" id="1210089.GCA_001613165_06596"/>
<keyword evidence="5" id="KW-1185">Reference proteome</keyword>
<gene>
    <name evidence="4" type="ORF">DFR68_11625</name>
</gene>
<name>A0A370GLP0_9NOCA</name>
<evidence type="ECO:0000256" key="3">
    <source>
        <dbReference type="SAM" id="Phobius"/>
    </source>
</evidence>
<dbReference type="Proteomes" id="UP000255355">
    <property type="component" value="Unassembled WGS sequence"/>
</dbReference>
<feature type="region of interest" description="Disordered" evidence="2">
    <location>
        <begin position="54"/>
        <end position="80"/>
    </location>
</feature>
<feature type="region of interest" description="Disordered" evidence="2">
    <location>
        <begin position="1"/>
        <end position="25"/>
    </location>
</feature>
<protein>
    <submittedName>
        <fullName evidence="4">Uncharacterized protein</fullName>
    </submittedName>
</protein>
<keyword evidence="3" id="KW-0472">Membrane</keyword>
<keyword evidence="1" id="KW-0175">Coiled coil</keyword>